<organism evidence="2 3">
    <name type="scientific">Vigna mungo</name>
    <name type="common">Black gram</name>
    <name type="synonym">Phaseolus mungo</name>
    <dbReference type="NCBI Taxonomy" id="3915"/>
    <lineage>
        <taxon>Eukaryota</taxon>
        <taxon>Viridiplantae</taxon>
        <taxon>Streptophyta</taxon>
        <taxon>Embryophyta</taxon>
        <taxon>Tracheophyta</taxon>
        <taxon>Spermatophyta</taxon>
        <taxon>Magnoliopsida</taxon>
        <taxon>eudicotyledons</taxon>
        <taxon>Gunneridae</taxon>
        <taxon>Pentapetalae</taxon>
        <taxon>rosids</taxon>
        <taxon>fabids</taxon>
        <taxon>Fabales</taxon>
        <taxon>Fabaceae</taxon>
        <taxon>Papilionoideae</taxon>
        <taxon>50 kb inversion clade</taxon>
        <taxon>NPAAA clade</taxon>
        <taxon>indigoferoid/millettioid clade</taxon>
        <taxon>Phaseoleae</taxon>
        <taxon>Vigna</taxon>
    </lineage>
</organism>
<dbReference type="AlphaFoldDB" id="A0AAQ3NTF2"/>
<keyword evidence="3" id="KW-1185">Reference proteome</keyword>
<dbReference type="SUPFAM" id="SSF54160">
    <property type="entry name" value="Chromo domain-like"/>
    <property type="match status" value="1"/>
</dbReference>
<feature type="domain" description="Tf2-1-like SH3-like" evidence="1">
    <location>
        <begin position="270"/>
        <end position="334"/>
    </location>
</feature>
<dbReference type="Pfam" id="PF24626">
    <property type="entry name" value="SH3_Tf2-1"/>
    <property type="match status" value="1"/>
</dbReference>
<dbReference type="Proteomes" id="UP001374535">
    <property type="component" value="Chromosome 4"/>
</dbReference>
<protein>
    <recommendedName>
        <fullName evidence="1">Tf2-1-like SH3-like domain-containing protein</fullName>
    </recommendedName>
</protein>
<evidence type="ECO:0000259" key="1">
    <source>
        <dbReference type="Pfam" id="PF24626"/>
    </source>
</evidence>
<dbReference type="PANTHER" id="PTHR46148">
    <property type="entry name" value="CHROMO DOMAIN-CONTAINING PROTEIN"/>
    <property type="match status" value="1"/>
</dbReference>
<dbReference type="InterPro" id="IPR016197">
    <property type="entry name" value="Chromo-like_dom_sf"/>
</dbReference>
<dbReference type="InterPro" id="IPR001969">
    <property type="entry name" value="Aspartic_peptidase_AS"/>
</dbReference>
<dbReference type="Pfam" id="PF13975">
    <property type="entry name" value="gag-asp_proteas"/>
    <property type="match status" value="1"/>
</dbReference>
<dbReference type="GO" id="GO:0004190">
    <property type="term" value="F:aspartic-type endopeptidase activity"/>
    <property type="evidence" value="ECO:0007669"/>
    <property type="project" value="InterPro"/>
</dbReference>
<dbReference type="InterPro" id="IPR056924">
    <property type="entry name" value="SH3_Tf2-1"/>
</dbReference>
<dbReference type="SUPFAM" id="SSF50630">
    <property type="entry name" value="Acid proteases"/>
    <property type="match status" value="1"/>
</dbReference>
<dbReference type="PANTHER" id="PTHR46148:SF54">
    <property type="entry name" value="RETROTRANSPOSON-LIKE PROTEIN"/>
    <property type="match status" value="1"/>
</dbReference>
<name>A0AAQ3NTF2_VIGMU</name>
<dbReference type="GO" id="GO:0006508">
    <property type="term" value="P:proteolysis"/>
    <property type="evidence" value="ECO:0007669"/>
    <property type="project" value="InterPro"/>
</dbReference>
<dbReference type="CDD" id="cd00303">
    <property type="entry name" value="retropepsin_like"/>
    <property type="match status" value="1"/>
</dbReference>
<dbReference type="InterPro" id="IPR021109">
    <property type="entry name" value="Peptidase_aspartic_dom_sf"/>
</dbReference>
<evidence type="ECO:0000313" key="2">
    <source>
        <dbReference type="EMBL" id="WVZ14691.1"/>
    </source>
</evidence>
<evidence type="ECO:0000313" key="3">
    <source>
        <dbReference type="Proteomes" id="UP001374535"/>
    </source>
</evidence>
<proteinExistence type="predicted"/>
<dbReference type="EMBL" id="CP144697">
    <property type="protein sequence ID" value="WVZ14691.1"/>
    <property type="molecule type" value="Genomic_DNA"/>
</dbReference>
<accession>A0AAQ3NTF2</accession>
<reference evidence="2 3" key="1">
    <citation type="journal article" date="2023" name="Life. Sci Alliance">
        <title>Evolutionary insights into 3D genome organization and epigenetic landscape of Vigna mungo.</title>
        <authorList>
            <person name="Junaid A."/>
            <person name="Singh B."/>
            <person name="Bhatia S."/>
        </authorList>
    </citation>
    <scope>NUCLEOTIDE SEQUENCE [LARGE SCALE GENOMIC DNA]</scope>
    <source>
        <strain evidence="2">Urdbean</strain>
    </source>
</reference>
<dbReference type="PROSITE" id="PS00141">
    <property type="entry name" value="ASP_PROTEASE"/>
    <property type="match status" value="1"/>
</dbReference>
<sequence>MQARRDKNLCYNCDERYTRGHRCKLQFLLLTMVDTDDPPKELVELDFDSTINPPLEAGLISLHALSGQWNPCTFRVTRSINGYNVQILVDSGATHNFIQTRVAQFLQLPLEPTASPLQTNVVLGVHWLSLVSPIVMDYNGPFMRFMWQGKLVELQGHTGPSPSPISVHQLRRLQHTNRIVALFQLSLNTPTSPSSLSFNAFPLQPHQNTPSPLPPTSEPQLVALLHRYSTIFPTPTADILRKLERNLAKAQASMKKWADTNRKDIQFSVGDYVYVRLRPRRQASVVGPYISKLQKRFFGPVKITNKLGAVAYELELLPCARIHNVFHVSFLHPHKGPLPNSPLQLHPEIDKHQPILEPAAILDWKWDNSTSEPQIQVLILWLGLPLEEATWEPWQVIKSQFHLEDKVILESAGDVRITGPITLIPSNESTTGASSHMGRSLITYGPLH</sequence>
<dbReference type="Gene3D" id="2.40.70.10">
    <property type="entry name" value="Acid Proteases"/>
    <property type="match status" value="1"/>
</dbReference>
<gene>
    <name evidence="2" type="ORF">V8G54_012257</name>
</gene>